<evidence type="ECO:0000256" key="5">
    <source>
        <dbReference type="ARBA" id="ARBA00022741"/>
    </source>
</evidence>
<dbReference type="PANTHER" id="PTHR42781:SF5">
    <property type="entry name" value="PUTRESCINE TRANSPORT ATP-BINDING PROTEIN POTG"/>
    <property type="match status" value="1"/>
</dbReference>
<dbReference type="InterPro" id="IPR003439">
    <property type="entry name" value="ABC_transporter-like_ATP-bd"/>
</dbReference>
<protein>
    <recommendedName>
        <fullName evidence="11">ABC transporter domain-containing protein</fullName>
    </recommendedName>
</protein>
<dbReference type="InterPro" id="IPR017871">
    <property type="entry name" value="ABC_transporter-like_CS"/>
</dbReference>
<keyword evidence="7" id="KW-1278">Translocase</keyword>
<evidence type="ECO:0000256" key="10">
    <source>
        <dbReference type="ARBA" id="ARBA00023136"/>
    </source>
</evidence>
<dbReference type="FunFam" id="3.40.50.300:FF:000425">
    <property type="entry name" value="Probable ABC transporter, ATP-binding subunit"/>
    <property type="match status" value="1"/>
</dbReference>
<dbReference type="Pfam" id="PF00005">
    <property type="entry name" value="ABC_tran"/>
    <property type="match status" value="1"/>
</dbReference>
<comment type="caution">
    <text evidence="12">The sequence shown here is derived from an EMBL/GenBank/DDBJ whole genome shotgun (WGS) entry which is preliminary data.</text>
</comment>
<evidence type="ECO:0000256" key="4">
    <source>
        <dbReference type="ARBA" id="ARBA00022519"/>
    </source>
</evidence>
<evidence type="ECO:0000256" key="2">
    <source>
        <dbReference type="ARBA" id="ARBA00022475"/>
    </source>
</evidence>
<organism evidence="12">
    <name type="scientific">marine sediment metagenome</name>
    <dbReference type="NCBI Taxonomy" id="412755"/>
    <lineage>
        <taxon>unclassified sequences</taxon>
        <taxon>metagenomes</taxon>
        <taxon>ecological metagenomes</taxon>
    </lineage>
</organism>
<dbReference type="InterPro" id="IPR015853">
    <property type="entry name" value="ABC_transpr_FbpC"/>
</dbReference>
<dbReference type="GO" id="GO:0005524">
    <property type="term" value="F:ATP binding"/>
    <property type="evidence" value="ECO:0007669"/>
    <property type="project" value="UniProtKB-KW"/>
</dbReference>
<keyword evidence="1" id="KW-0813">Transport</keyword>
<keyword evidence="6" id="KW-0067">ATP-binding</keyword>
<dbReference type="InterPro" id="IPR050093">
    <property type="entry name" value="ABC_SmlMolc_Importer"/>
</dbReference>
<dbReference type="AlphaFoldDB" id="A0A0F9N6G1"/>
<gene>
    <name evidence="12" type="ORF">LCGC14_1005360</name>
</gene>
<feature type="domain" description="ABC transporter" evidence="11">
    <location>
        <begin position="4"/>
        <end position="234"/>
    </location>
</feature>
<evidence type="ECO:0000313" key="12">
    <source>
        <dbReference type="EMBL" id="KKN13534.1"/>
    </source>
</evidence>
<dbReference type="PROSITE" id="PS50893">
    <property type="entry name" value="ABC_TRANSPORTER_2"/>
    <property type="match status" value="1"/>
</dbReference>
<evidence type="ECO:0000256" key="6">
    <source>
        <dbReference type="ARBA" id="ARBA00022840"/>
    </source>
</evidence>
<dbReference type="InterPro" id="IPR013611">
    <property type="entry name" value="Transp-assoc_OB_typ2"/>
</dbReference>
<evidence type="ECO:0000256" key="1">
    <source>
        <dbReference type="ARBA" id="ARBA00022448"/>
    </source>
</evidence>
<dbReference type="GO" id="GO:0015408">
    <property type="term" value="F:ABC-type ferric iron transporter activity"/>
    <property type="evidence" value="ECO:0007669"/>
    <property type="project" value="InterPro"/>
</dbReference>
<dbReference type="EMBL" id="LAZR01003913">
    <property type="protein sequence ID" value="KKN13534.1"/>
    <property type="molecule type" value="Genomic_DNA"/>
</dbReference>
<dbReference type="CDD" id="cd03259">
    <property type="entry name" value="ABC_Carb_Solutes_like"/>
    <property type="match status" value="1"/>
</dbReference>
<evidence type="ECO:0000256" key="8">
    <source>
        <dbReference type="ARBA" id="ARBA00023004"/>
    </source>
</evidence>
<dbReference type="GO" id="GO:0043190">
    <property type="term" value="C:ATP-binding cassette (ABC) transporter complex"/>
    <property type="evidence" value="ECO:0007669"/>
    <property type="project" value="InterPro"/>
</dbReference>
<keyword evidence="2" id="KW-1003">Cell membrane</keyword>
<evidence type="ECO:0000259" key="11">
    <source>
        <dbReference type="PROSITE" id="PS50893"/>
    </source>
</evidence>
<dbReference type="Pfam" id="PF08402">
    <property type="entry name" value="TOBE_2"/>
    <property type="match status" value="1"/>
</dbReference>
<accession>A0A0F9N6G1</accession>
<dbReference type="PANTHER" id="PTHR42781">
    <property type="entry name" value="SPERMIDINE/PUTRESCINE IMPORT ATP-BINDING PROTEIN POTA"/>
    <property type="match status" value="1"/>
</dbReference>
<proteinExistence type="predicted"/>
<dbReference type="InterPro" id="IPR008995">
    <property type="entry name" value="Mo/tungstate-bd_C_term_dom"/>
</dbReference>
<evidence type="ECO:0000256" key="9">
    <source>
        <dbReference type="ARBA" id="ARBA00023065"/>
    </source>
</evidence>
<reference evidence="12" key="1">
    <citation type="journal article" date="2015" name="Nature">
        <title>Complex archaea that bridge the gap between prokaryotes and eukaryotes.</title>
        <authorList>
            <person name="Spang A."/>
            <person name="Saw J.H."/>
            <person name="Jorgensen S.L."/>
            <person name="Zaremba-Niedzwiedzka K."/>
            <person name="Martijn J."/>
            <person name="Lind A.E."/>
            <person name="van Eijk R."/>
            <person name="Schleper C."/>
            <person name="Guy L."/>
            <person name="Ettema T.J."/>
        </authorList>
    </citation>
    <scope>NUCLEOTIDE SEQUENCE</scope>
</reference>
<keyword evidence="10" id="KW-0472">Membrane</keyword>
<dbReference type="InterPro" id="IPR003593">
    <property type="entry name" value="AAA+_ATPase"/>
</dbReference>
<evidence type="ECO:0000256" key="7">
    <source>
        <dbReference type="ARBA" id="ARBA00022967"/>
    </source>
</evidence>
<keyword evidence="5" id="KW-0547">Nucleotide-binding</keyword>
<dbReference type="SUPFAM" id="SSF50331">
    <property type="entry name" value="MOP-like"/>
    <property type="match status" value="1"/>
</dbReference>
<dbReference type="Gene3D" id="3.40.50.300">
    <property type="entry name" value="P-loop containing nucleotide triphosphate hydrolases"/>
    <property type="match status" value="1"/>
</dbReference>
<keyword evidence="4" id="KW-0997">Cell inner membrane</keyword>
<keyword evidence="8" id="KW-0408">Iron</keyword>
<sequence>MTRLHIKNVIKSFNHHPVLQGINLDVPAGSIVALLGPSGCGKTTLLRLIGGFDRLDDGEILFDSRPMASSRLHVPPERRHIGYVPQEGTLFPHLSVTDNVAYGLSRSKRQGTRVAEVLALAGLSEFGNRYPHELSGGQQQRAALARSLAPEPEVILLDEPFNALDLDLRRQICDDVAAMLRREGATAILVTHDPAEAFAVADLVAVMHQGQIMQVDTPDNIYWRPANAHVARLTGQPIFLEGTLQHDAVSTPLGVLPVHSSYAAREGKASIMLRPEQITFSYQKVGALAQVTDRSFRGNHVLLTVTVQNKTLHLRGSPLSSPAPGEHVHLKVEGACAVFPA</sequence>
<dbReference type="PROSITE" id="PS00211">
    <property type="entry name" value="ABC_TRANSPORTER_1"/>
    <property type="match status" value="1"/>
</dbReference>
<keyword evidence="3" id="KW-0410">Iron transport</keyword>
<dbReference type="SUPFAM" id="SSF52540">
    <property type="entry name" value="P-loop containing nucleoside triphosphate hydrolases"/>
    <property type="match status" value="1"/>
</dbReference>
<dbReference type="GO" id="GO:0016887">
    <property type="term" value="F:ATP hydrolysis activity"/>
    <property type="evidence" value="ECO:0007669"/>
    <property type="project" value="InterPro"/>
</dbReference>
<name>A0A0F9N6G1_9ZZZZ</name>
<keyword evidence="9" id="KW-0406">Ion transport</keyword>
<evidence type="ECO:0000256" key="3">
    <source>
        <dbReference type="ARBA" id="ARBA00022496"/>
    </source>
</evidence>
<dbReference type="InterPro" id="IPR027417">
    <property type="entry name" value="P-loop_NTPase"/>
</dbReference>
<dbReference type="SMART" id="SM00382">
    <property type="entry name" value="AAA"/>
    <property type="match status" value="1"/>
</dbReference>